<evidence type="ECO:0000313" key="2">
    <source>
        <dbReference type="EMBL" id="CAB9530747.1"/>
    </source>
</evidence>
<name>A0A9N8F156_9STRA</name>
<feature type="region of interest" description="Disordered" evidence="1">
    <location>
        <begin position="1"/>
        <end position="46"/>
    </location>
</feature>
<feature type="region of interest" description="Disordered" evidence="1">
    <location>
        <begin position="123"/>
        <end position="193"/>
    </location>
</feature>
<dbReference type="EMBL" id="CAICTM010003023">
    <property type="protein sequence ID" value="CAB9530747.1"/>
    <property type="molecule type" value="Genomic_DNA"/>
</dbReference>
<dbReference type="AlphaFoldDB" id="A0A9N8F156"/>
<proteinExistence type="predicted"/>
<reference evidence="2" key="1">
    <citation type="submission" date="2020-06" db="EMBL/GenBank/DDBJ databases">
        <authorList>
            <consortium name="Plant Systems Biology data submission"/>
        </authorList>
    </citation>
    <scope>NUCLEOTIDE SEQUENCE</scope>
    <source>
        <strain evidence="2">D6</strain>
    </source>
</reference>
<evidence type="ECO:0000313" key="3">
    <source>
        <dbReference type="Proteomes" id="UP001153069"/>
    </source>
</evidence>
<feature type="compositionally biased region" description="Polar residues" evidence="1">
    <location>
        <begin position="145"/>
        <end position="155"/>
    </location>
</feature>
<comment type="caution">
    <text evidence="2">The sequence shown here is derived from an EMBL/GenBank/DDBJ whole genome shotgun (WGS) entry which is preliminary data.</text>
</comment>
<evidence type="ECO:0000256" key="1">
    <source>
        <dbReference type="SAM" id="MobiDB-lite"/>
    </source>
</evidence>
<organism evidence="2 3">
    <name type="scientific">Seminavis robusta</name>
    <dbReference type="NCBI Taxonomy" id="568900"/>
    <lineage>
        <taxon>Eukaryota</taxon>
        <taxon>Sar</taxon>
        <taxon>Stramenopiles</taxon>
        <taxon>Ochrophyta</taxon>
        <taxon>Bacillariophyta</taxon>
        <taxon>Bacillariophyceae</taxon>
        <taxon>Bacillariophycidae</taxon>
        <taxon>Naviculales</taxon>
        <taxon>Naviculaceae</taxon>
        <taxon>Seminavis</taxon>
    </lineage>
</organism>
<dbReference type="Proteomes" id="UP001153069">
    <property type="component" value="Unassembled WGS sequence"/>
</dbReference>
<feature type="compositionally biased region" description="Basic and acidic residues" evidence="1">
    <location>
        <begin position="175"/>
        <end position="193"/>
    </location>
</feature>
<sequence>MSEDGSDGSIDIGRQLQESDEQNKRKRDEAEAEDSESSSRSSPAAPVLAPVVAAVPVAVAAPVAAPVAASLPRPRQSLQEIQHRMQMQIQEQHQQRALAVPPRPLEYYDDEFAQDMYMGQLKAQELRERPPRPRMTPSPKEHARSTSASPVQRSASPAMRKAAKEAAKQVQKKKKENDKIAKKAVDARLSKKNDDQKIAKKAEGVRLAQLIAAMICGYDHIAHKHKIVCGQEKSPKDGEIYNVAMTMTLRKDQPNEEVLDLSKFTSKEIRSLALKCGVRGGGNMTIFIARMEIARSIQMGTMYTDLSIANPGSDAAAVRINTLIKLLNNHRLTLFVGV</sequence>
<keyword evidence="3" id="KW-1185">Reference proteome</keyword>
<accession>A0A9N8F156</accession>
<protein>
    <submittedName>
        <fullName evidence="2">Uncharacterized protein</fullName>
    </submittedName>
</protein>
<gene>
    <name evidence="2" type="ORF">SEMRO_3025_G342310.1</name>
</gene>
<dbReference type="OrthoDB" id="56570at2759"/>